<keyword evidence="3" id="KW-1185">Reference proteome</keyword>
<proteinExistence type="predicted"/>
<evidence type="ECO:0000256" key="1">
    <source>
        <dbReference type="SAM" id="MobiDB-lite"/>
    </source>
</evidence>
<feature type="region of interest" description="Disordered" evidence="1">
    <location>
        <begin position="1"/>
        <end position="32"/>
    </location>
</feature>
<dbReference type="Proteomes" id="UP001274321">
    <property type="component" value="Unassembled WGS sequence"/>
</dbReference>
<gene>
    <name evidence="2" type="ORF">SCD90_03865</name>
</gene>
<accession>A0ABU4RM60</accession>
<evidence type="ECO:0000313" key="2">
    <source>
        <dbReference type="EMBL" id="MDX6805194.1"/>
    </source>
</evidence>
<evidence type="ECO:0008006" key="4">
    <source>
        <dbReference type="Google" id="ProtNLM"/>
    </source>
</evidence>
<reference evidence="2 3" key="1">
    <citation type="submission" date="2023-11" db="EMBL/GenBank/DDBJ databases">
        <authorList>
            <person name="Bao R."/>
        </authorList>
    </citation>
    <scope>NUCLEOTIDE SEQUENCE [LARGE SCALE GENOMIC DNA]</scope>
    <source>
        <strain evidence="2 3">PJ23</strain>
    </source>
</reference>
<feature type="compositionally biased region" description="Polar residues" evidence="1">
    <location>
        <begin position="1"/>
        <end position="16"/>
    </location>
</feature>
<evidence type="ECO:0000313" key="3">
    <source>
        <dbReference type="Proteomes" id="UP001274321"/>
    </source>
</evidence>
<feature type="compositionally biased region" description="Low complexity" evidence="1">
    <location>
        <begin position="17"/>
        <end position="29"/>
    </location>
</feature>
<comment type="caution">
    <text evidence="2">The sequence shown here is derived from an EMBL/GenBank/DDBJ whole genome shotgun (WGS) entry which is preliminary data.</text>
</comment>
<sequence>MATAPNPTENLNQTPRASGATSTSSAKAAVGNSADDLAVDARIASADLETLRDDVLRLSKAVTALVSAQAQSARVTVTDKANELYDTGLDYVRTAEDQVRSVADDVSVSVRQNPLTAIGITFAVGYILGRIRGR</sequence>
<protein>
    <recommendedName>
        <fullName evidence="4">DUF883 domain-containing protein</fullName>
    </recommendedName>
</protein>
<dbReference type="EMBL" id="JAXAFJ010000002">
    <property type="protein sequence ID" value="MDX6805194.1"/>
    <property type="molecule type" value="Genomic_DNA"/>
</dbReference>
<organism evidence="2 3">
    <name type="scientific">Terrihabitans rhizophilus</name>
    <dbReference type="NCBI Taxonomy" id="3092662"/>
    <lineage>
        <taxon>Bacteria</taxon>
        <taxon>Pseudomonadati</taxon>
        <taxon>Pseudomonadota</taxon>
        <taxon>Alphaproteobacteria</taxon>
        <taxon>Hyphomicrobiales</taxon>
        <taxon>Terrihabitans</taxon>
    </lineage>
</organism>
<name>A0ABU4RM60_9HYPH</name>
<dbReference type="RefSeq" id="WP_319843320.1">
    <property type="nucleotide sequence ID" value="NZ_JAXAFJ010000002.1"/>
</dbReference>